<feature type="domain" description="Pyridoxamine kinase/Phosphomethylpyrimidine kinase" evidence="1">
    <location>
        <begin position="19"/>
        <end position="255"/>
    </location>
</feature>
<dbReference type="GO" id="GO:0009228">
    <property type="term" value="P:thiamine biosynthetic process"/>
    <property type="evidence" value="ECO:0007669"/>
    <property type="project" value="TreeGrafter"/>
</dbReference>
<dbReference type="InterPro" id="IPR029056">
    <property type="entry name" value="Ribokinase-like"/>
</dbReference>
<dbReference type="RefSeq" id="WP_243333273.1">
    <property type="nucleotide sequence ID" value="NZ_AP027081.1"/>
</dbReference>
<name>A0AA48GXI6_9BACT</name>
<dbReference type="Pfam" id="PF08543">
    <property type="entry name" value="Phos_pyr_kin"/>
    <property type="match status" value="1"/>
</dbReference>
<keyword evidence="2" id="KW-0808">Transferase</keyword>
<evidence type="ECO:0000313" key="2">
    <source>
        <dbReference type="EMBL" id="BDU76215.1"/>
    </source>
</evidence>
<organism evidence="2 3">
    <name type="scientific">Mesoterricola sediminis</name>
    <dbReference type="NCBI Taxonomy" id="2927980"/>
    <lineage>
        <taxon>Bacteria</taxon>
        <taxon>Pseudomonadati</taxon>
        <taxon>Acidobacteriota</taxon>
        <taxon>Holophagae</taxon>
        <taxon>Holophagales</taxon>
        <taxon>Holophagaceae</taxon>
        <taxon>Mesoterricola</taxon>
    </lineage>
</organism>
<dbReference type="InterPro" id="IPR013749">
    <property type="entry name" value="PM/HMP-P_kinase-1"/>
</dbReference>
<sequence>MTASAAPAAPAALCLGGFDPSGGAGLLRDVMTLAALGVHPMAVSTGDTLQNGLGCEAILPPRDPMPALAALAPHLAGTWGVKLGLCALEPLALGAIADFLAERRPVAAIWDPVQAPTSGVGLHGPAGLRALAGALLGRGDWVVSPNRPEAAALSGLPATAEPGDLARPLLAAGASAVWIKGGHGEGAELEDVWVTRRGAEGLGRSPRLPGDRRGTGCTLASAWLAFRLQGEAPEAAARAAAAWLRSRWPEAIRPGGAGRPCFAPAGGRP</sequence>
<evidence type="ECO:0000259" key="1">
    <source>
        <dbReference type="Pfam" id="PF08543"/>
    </source>
</evidence>
<dbReference type="PANTHER" id="PTHR20858:SF17">
    <property type="entry name" value="HYDROXYMETHYLPYRIMIDINE_PHOSPHOMETHYLPYRIMIDINE KINASE THI20-RELATED"/>
    <property type="match status" value="1"/>
</dbReference>
<keyword evidence="3" id="KW-1185">Reference proteome</keyword>
<reference evidence="2" key="1">
    <citation type="journal article" date="2023" name="Int. J. Syst. Evol. Microbiol.">
        <title>Mesoterricola silvestris gen. nov., sp. nov., Mesoterricola sediminis sp. nov., Geothrix oryzae sp. nov., Geothrix edaphica sp. nov., Geothrix rubra sp. nov., and Geothrix limicola sp. nov., six novel members of Acidobacteriota isolated from soils.</title>
        <authorList>
            <person name="Itoh H."/>
            <person name="Sugisawa Y."/>
            <person name="Mise K."/>
            <person name="Xu Z."/>
            <person name="Kuniyasu M."/>
            <person name="Ushijima N."/>
            <person name="Kawano K."/>
            <person name="Kobayashi E."/>
            <person name="Shiratori Y."/>
            <person name="Masuda Y."/>
            <person name="Senoo K."/>
        </authorList>
    </citation>
    <scope>NUCLEOTIDE SEQUENCE</scope>
    <source>
        <strain evidence="2">W786</strain>
    </source>
</reference>
<dbReference type="SUPFAM" id="SSF53613">
    <property type="entry name" value="Ribokinase-like"/>
    <property type="match status" value="1"/>
</dbReference>
<dbReference type="Gene3D" id="3.40.1190.20">
    <property type="match status" value="1"/>
</dbReference>
<dbReference type="GO" id="GO:0008972">
    <property type="term" value="F:phosphomethylpyrimidine kinase activity"/>
    <property type="evidence" value="ECO:0007669"/>
    <property type="project" value="TreeGrafter"/>
</dbReference>
<proteinExistence type="predicted"/>
<dbReference type="AlphaFoldDB" id="A0AA48GXI6"/>
<dbReference type="EMBL" id="AP027081">
    <property type="protein sequence ID" value="BDU76215.1"/>
    <property type="molecule type" value="Genomic_DNA"/>
</dbReference>
<protein>
    <submittedName>
        <fullName evidence="2">Hydroxymethylpyrimidine/phosphomethylpyrimidine kinase</fullName>
    </submittedName>
</protein>
<dbReference type="PANTHER" id="PTHR20858">
    <property type="entry name" value="PHOSPHOMETHYLPYRIMIDINE KINASE"/>
    <property type="match status" value="1"/>
</dbReference>
<dbReference type="Proteomes" id="UP001228113">
    <property type="component" value="Chromosome"/>
</dbReference>
<gene>
    <name evidence="2" type="primary">thiD</name>
    <name evidence="2" type="ORF">METESE_11730</name>
</gene>
<keyword evidence="2" id="KW-0418">Kinase</keyword>
<evidence type="ECO:0000313" key="3">
    <source>
        <dbReference type="Proteomes" id="UP001228113"/>
    </source>
</evidence>
<dbReference type="KEGG" id="msea:METESE_11730"/>
<dbReference type="GO" id="GO:0008902">
    <property type="term" value="F:hydroxymethylpyrimidine kinase activity"/>
    <property type="evidence" value="ECO:0007669"/>
    <property type="project" value="TreeGrafter"/>
</dbReference>
<accession>A0AA48GXI6</accession>
<dbReference type="GO" id="GO:0005829">
    <property type="term" value="C:cytosol"/>
    <property type="evidence" value="ECO:0007669"/>
    <property type="project" value="TreeGrafter"/>
</dbReference>